<proteinExistence type="predicted"/>
<feature type="non-terminal residue" evidence="1">
    <location>
        <position position="305"/>
    </location>
</feature>
<reference evidence="1" key="1">
    <citation type="submission" date="2021-06" db="EMBL/GenBank/DDBJ databases">
        <authorList>
            <person name="Kallberg Y."/>
            <person name="Tangrot J."/>
            <person name="Rosling A."/>
        </authorList>
    </citation>
    <scope>NUCLEOTIDE SEQUENCE</scope>
    <source>
        <strain evidence="1">MA461A</strain>
    </source>
</reference>
<sequence>SAVKKYNIKEIPYKAFSNKKKIKRGGFGIVFRVKCESLGDVVIKEVADTDVDEQNRKIFINELKQHSRANHPRIIQFHGITMDKDEEIHFLALEYANNGNLRQYLKELKPGWLEKIRLTTQIAEGMCYLHSINIIHRDLKDIKISDFGFSRKLDCMMNTNSKHLYGVIPFVDPQKLKNFQYKCDQKSDIYSIGVLMWEVSSDGQIPFAQENYSTLAISIIQGLREKPVSGTPMHYISLYSGCWNNEPHKRPSVVEIFRQLETLELDPKYKDTELKENNSSDFKSVDIDGEIYKTKGSRDLEFRIN</sequence>
<evidence type="ECO:0000313" key="2">
    <source>
        <dbReference type="Proteomes" id="UP000789920"/>
    </source>
</evidence>
<dbReference type="EMBL" id="CAJVQC010030773">
    <property type="protein sequence ID" value="CAG8746582.1"/>
    <property type="molecule type" value="Genomic_DNA"/>
</dbReference>
<accession>A0ACA9QFU9</accession>
<keyword evidence="2" id="KW-1185">Reference proteome</keyword>
<feature type="non-terminal residue" evidence="1">
    <location>
        <position position="1"/>
    </location>
</feature>
<dbReference type="Proteomes" id="UP000789920">
    <property type="component" value="Unassembled WGS sequence"/>
</dbReference>
<comment type="caution">
    <text evidence="1">The sequence shown here is derived from an EMBL/GenBank/DDBJ whole genome shotgun (WGS) entry which is preliminary data.</text>
</comment>
<organism evidence="1 2">
    <name type="scientific">Racocetra persica</name>
    <dbReference type="NCBI Taxonomy" id="160502"/>
    <lineage>
        <taxon>Eukaryota</taxon>
        <taxon>Fungi</taxon>
        <taxon>Fungi incertae sedis</taxon>
        <taxon>Mucoromycota</taxon>
        <taxon>Glomeromycotina</taxon>
        <taxon>Glomeromycetes</taxon>
        <taxon>Diversisporales</taxon>
        <taxon>Gigasporaceae</taxon>
        <taxon>Racocetra</taxon>
    </lineage>
</organism>
<name>A0ACA9QFU9_9GLOM</name>
<gene>
    <name evidence="1" type="ORF">RPERSI_LOCUS13727</name>
</gene>
<protein>
    <submittedName>
        <fullName evidence="1">15567_t:CDS:1</fullName>
    </submittedName>
</protein>
<evidence type="ECO:0000313" key="1">
    <source>
        <dbReference type="EMBL" id="CAG8746582.1"/>
    </source>
</evidence>